<dbReference type="AlphaFoldDB" id="A0A4R0RUY3"/>
<name>A0A4R0RUY3_9APHY</name>
<gene>
    <name evidence="1" type="ORF">EIP91_007021</name>
</gene>
<accession>A0A4R0RUY3</accession>
<evidence type="ECO:0000313" key="1">
    <source>
        <dbReference type="EMBL" id="TCD69599.1"/>
    </source>
</evidence>
<dbReference type="EMBL" id="RWJN01000038">
    <property type="protein sequence ID" value="TCD69599.1"/>
    <property type="molecule type" value="Genomic_DNA"/>
</dbReference>
<dbReference type="Proteomes" id="UP000292702">
    <property type="component" value="Unassembled WGS sequence"/>
</dbReference>
<organism evidence="1 2">
    <name type="scientific">Steccherinum ochraceum</name>
    <dbReference type="NCBI Taxonomy" id="92696"/>
    <lineage>
        <taxon>Eukaryota</taxon>
        <taxon>Fungi</taxon>
        <taxon>Dikarya</taxon>
        <taxon>Basidiomycota</taxon>
        <taxon>Agaricomycotina</taxon>
        <taxon>Agaricomycetes</taxon>
        <taxon>Polyporales</taxon>
        <taxon>Steccherinaceae</taxon>
        <taxon>Steccherinum</taxon>
    </lineage>
</organism>
<protein>
    <recommendedName>
        <fullName evidence="3">F-box domain-containing protein</fullName>
    </recommendedName>
</protein>
<keyword evidence="2" id="KW-1185">Reference proteome</keyword>
<comment type="caution">
    <text evidence="1">The sequence shown here is derived from an EMBL/GenBank/DDBJ whole genome shotgun (WGS) entry which is preliminary data.</text>
</comment>
<reference evidence="1 2" key="1">
    <citation type="submission" date="2018-11" db="EMBL/GenBank/DDBJ databases">
        <title>Genome assembly of Steccherinum ochraceum LE-BIN_3174, the white-rot fungus of the Steccherinaceae family (The Residual Polyporoid clade, Polyporales, Basidiomycota).</title>
        <authorList>
            <person name="Fedorova T.V."/>
            <person name="Glazunova O.A."/>
            <person name="Landesman E.O."/>
            <person name="Moiseenko K.V."/>
            <person name="Psurtseva N.V."/>
            <person name="Savinova O.S."/>
            <person name="Shakhova N.V."/>
            <person name="Tyazhelova T.V."/>
            <person name="Vasina D.V."/>
        </authorList>
    </citation>
    <scope>NUCLEOTIDE SEQUENCE [LARGE SCALE GENOMIC DNA]</scope>
    <source>
        <strain evidence="1 2">LE-BIN_3174</strain>
    </source>
</reference>
<evidence type="ECO:0000313" key="2">
    <source>
        <dbReference type="Proteomes" id="UP000292702"/>
    </source>
</evidence>
<proteinExistence type="predicted"/>
<sequence>MDVLWSSLPSLTAFFKCLPADTWYEEDHEKITAAIGWDDEYSQYSKSHTRRVLGWYQDPTGSPFPNLTDLSVTWDDEDALSLTYLPCLVTNKLCSLQLSASETATNGFTDNSIRLALRSLFNRCSGLQCLQVVVSEPVALVIADEVIPRLVEFPRLHTLEFDADQEWNLESLYQVGRHPALKHVKLNLTGTDWRKHARSLVAKSLFPALQTMKLTLTHGADSFHLIRMLASTTLSRIEVYHRTYVMAAVDLQSILEEIASHRHSLTNVKLMVYDYDQAEAMGDGFRSPQPPYIVQEYHLQPLLSLNHLRDLTISLETLIDIDDGWTEATKSHFGRNVTIR</sequence>
<evidence type="ECO:0008006" key="3">
    <source>
        <dbReference type="Google" id="ProtNLM"/>
    </source>
</evidence>